<sequence>MVAFLGTVHIFSLDIIVVRIEFSFPVLSLSLSLSFFNGVIRLFYRDFWSISICSIFYLKTAVLSDTGRLVGHTMETKL</sequence>
<dbReference type="AlphaFoldDB" id="A0A2T5LN52"/>
<keyword evidence="1" id="KW-0472">Membrane</keyword>
<name>A0A2T5LN52_9EURO</name>
<feature type="transmembrane region" description="Helical" evidence="1">
    <location>
        <begin position="22"/>
        <end position="44"/>
    </location>
</feature>
<evidence type="ECO:0000313" key="2">
    <source>
        <dbReference type="EMBL" id="PTU17712.1"/>
    </source>
</evidence>
<evidence type="ECO:0000313" key="3">
    <source>
        <dbReference type="Proteomes" id="UP000244073"/>
    </source>
</evidence>
<accession>A0A2T5LN52</accession>
<protein>
    <submittedName>
        <fullName evidence="2">Uncharacterized protein</fullName>
    </submittedName>
</protein>
<dbReference type="Proteomes" id="UP000244073">
    <property type="component" value="Unassembled WGS sequence"/>
</dbReference>
<dbReference type="EMBL" id="MSFN02000009">
    <property type="protein sequence ID" value="PTU17712.1"/>
    <property type="molecule type" value="Genomic_DNA"/>
</dbReference>
<gene>
    <name evidence="2" type="ORF">P175DRAFT_0375054</name>
</gene>
<keyword evidence="1" id="KW-1133">Transmembrane helix</keyword>
<reference evidence="2 3" key="1">
    <citation type="journal article" date="2018" name="Proc. Natl. Acad. Sci. U.S.A.">
        <title>Linking secondary metabolites to gene clusters through genome sequencing of six diverse Aspergillus species.</title>
        <authorList>
            <person name="Kaerboelling I."/>
            <person name="Vesth T.C."/>
            <person name="Frisvad J.C."/>
            <person name="Nybo J.L."/>
            <person name="Theobald S."/>
            <person name="Kuo A."/>
            <person name="Bowyer P."/>
            <person name="Matsuda Y."/>
            <person name="Mondo S."/>
            <person name="Lyhne E.K."/>
            <person name="Kogle M.E."/>
            <person name="Clum A."/>
            <person name="Lipzen A."/>
            <person name="Salamov A."/>
            <person name="Ngan C.Y."/>
            <person name="Daum C."/>
            <person name="Chiniquy J."/>
            <person name="Barry K."/>
            <person name="LaButti K."/>
            <person name="Haridas S."/>
            <person name="Simmons B.A."/>
            <person name="Magnuson J.K."/>
            <person name="Mortensen U.H."/>
            <person name="Larsen T.O."/>
            <person name="Grigoriev I.V."/>
            <person name="Baker S.E."/>
            <person name="Andersen M.R."/>
        </authorList>
    </citation>
    <scope>NUCLEOTIDE SEQUENCE [LARGE SCALE GENOMIC DNA]</scope>
    <source>
        <strain evidence="2 3">IBT 24754</strain>
    </source>
</reference>
<comment type="caution">
    <text evidence="2">The sequence shown here is derived from an EMBL/GenBank/DDBJ whole genome shotgun (WGS) entry which is preliminary data.</text>
</comment>
<evidence type="ECO:0000256" key="1">
    <source>
        <dbReference type="SAM" id="Phobius"/>
    </source>
</evidence>
<dbReference type="GeneID" id="63809838"/>
<dbReference type="VEuPathDB" id="FungiDB:P175DRAFT_0375054"/>
<keyword evidence="1" id="KW-0812">Transmembrane</keyword>
<dbReference type="RefSeq" id="XP_040749104.1">
    <property type="nucleotide sequence ID" value="XM_040892956.1"/>
</dbReference>
<proteinExistence type="predicted"/>
<organism evidence="2 3">
    <name type="scientific">Aspergillus ochraceoroseus IBT 24754</name>
    <dbReference type="NCBI Taxonomy" id="1392256"/>
    <lineage>
        <taxon>Eukaryota</taxon>
        <taxon>Fungi</taxon>
        <taxon>Dikarya</taxon>
        <taxon>Ascomycota</taxon>
        <taxon>Pezizomycotina</taxon>
        <taxon>Eurotiomycetes</taxon>
        <taxon>Eurotiomycetidae</taxon>
        <taxon>Eurotiales</taxon>
        <taxon>Aspergillaceae</taxon>
        <taxon>Aspergillus</taxon>
        <taxon>Aspergillus subgen. Nidulantes</taxon>
    </lineage>
</organism>